<comment type="caution">
    <text evidence="2">The sequence shown here is derived from an EMBL/GenBank/DDBJ whole genome shotgun (WGS) entry which is preliminary data.</text>
</comment>
<evidence type="ECO:0000259" key="1">
    <source>
        <dbReference type="PROSITE" id="PS50943"/>
    </source>
</evidence>
<sequence>MSYTSHLLDSLLSEIDPLEQSKVDVKMEVAARIAAVMDSKGWSKRDLQKVMGASPAKVRRWLSGTENFTLDLLVHLEAVLGIKLLTKSF</sequence>
<feature type="domain" description="HTH cro/C1-type" evidence="1">
    <location>
        <begin position="33"/>
        <end position="89"/>
    </location>
</feature>
<accession>A0ABS3BNI3</accession>
<dbReference type="CDD" id="cd00093">
    <property type="entry name" value="HTH_XRE"/>
    <property type="match status" value="1"/>
</dbReference>
<dbReference type="Proteomes" id="UP000664698">
    <property type="component" value="Unassembled WGS sequence"/>
</dbReference>
<keyword evidence="3" id="KW-1185">Reference proteome</keyword>
<dbReference type="PROSITE" id="PS50943">
    <property type="entry name" value="HTH_CROC1"/>
    <property type="match status" value="1"/>
</dbReference>
<reference evidence="2 3" key="1">
    <citation type="submission" date="2021-03" db="EMBL/GenBank/DDBJ databases">
        <title>novel species isolated from a fishpond in China.</title>
        <authorList>
            <person name="Lu H."/>
            <person name="Cai Z."/>
        </authorList>
    </citation>
    <scope>NUCLEOTIDE SEQUENCE [LARGE SCALE GENOMIC DNA]</scope>
    <source>
        <strain evidence="2 3">JCM 31546</strain>
    </source>
</reference>
<dbReference type="Pfam" id="PF01381">
    <property type="entry name" value="HTH_3"/>
    <property type="match status" value="1"/>
</dbReference>
<evidence type="ECO:0000313" key="3">
    <source>
        <dbReference type="Proteomes" id="UP000664698"/>
    </source>
</evidence>
<proteinExistence type="predicted"/>
<dbReference type="Gene3D" id="1.10.260.40">
    <property type="entry name" value="lambda repressor-like DNA-binding domains"/>
    <property type="match status" value="1"/>
</dbReference>
<dbReference type="InterPro" id="IPR010982">
    <property type="entry name" value="Lambda_DNA-bd_dom_sf"/>
</dbReference>
<dbReference type="InterPro" id="IPR001387">
    <property type="entry name" value="Cro/C1-type_HTH"/>
</dbReference>
<evidence type="ECO:0000313" key="2">
    <source>
        <dbReference type="EMBL" id="MBN7800572.1"/>
    </source>
</evidence>
<name>A0ABS3BNI3_9BACT</name>
<dbReference type="SMART" id="SM00530">
    <property type="entry name" value="HTH_XRE"/>
    <property type="match status" value="1"/>
</dbReference>
<dbReference type="SUPFAM" id="SSF47413">
    <property type="entry name" value="lambda repressor-like DNA-binding domains"/>
    <property type="match status" value="1"/>
</dbReference>
<dbReference type="RefSeq" id="WP_206568518.1">
    <property type="nucleotide sequence ID" value="NZ_JAFKCW010000001.1"/>
</dbReference>
<organism evidence="2 3">
    <name type="scientific">Algoriphagus aestuariicola</name>
    <dbReference type="NCBI Taxonomy" id="1852016"/>
    <lineage>
        <taxon>Bacteria</taxon>
        <taxon>Pseudomonadati</taxon>
        <taxon>Bacteroidota</taxon>
        <taxon>Cytophagia</taxon>
        <taxon>Cytophagales</taxon>
        <taxon>Cyclobacteriaceae</taxon>
        <taxon>Algoriphagus</taxon>
    </lineage>
</organism>
<dbReference type="EMBL" id="JAFKCW010000001">
    <property type="protein sequence ID" value="MBN7800572.1"/>
    <property type="molecule type" value="Genomic_DNA"/>
</dbReference>
<protein>
    <submittedName>
        <fullName evidence="2">Helix-turn-helix transcriptional regulator</fullName>
    </submittedName>
</protein>
<gene>
    <name evidence="2" type="ORF">J0A67_06855</name>
</gene>